<reference evidence="2 3" key="1">
    <citation type="journal article" date="2013" name="Environ. Microbiol.">
        <title>Complete genome, catabolic sub-proteomes and key-metabolites of Desulfobacula toluolica Tol2, a marine, aromatic compound-degrading, sulfate-reducing bacterium.</title>
        <authorList>
            <person name="Wohlbrand L."/>
            <person name="Jacob J.H."/>
            <person name="Kube M."/>
            <person name="Mussmann M."/>
            <person name="Jarling R."/>
            <person name="Beck A."/>
            <person name="Amann R."/>
            <person name="Wilkes H."/>
            <person name="Reinhardt R."/>
            <person name="Rabus R."/>
        </authorList>
    </citation>
    <scope>NUCLEOTIDE SEQUENCE [LARGE SCALE GENOMIC DNA]</scope>
    <source>
        <strain evidence="3">DSM 7467 / Tol2</strain>
    </source>
</reference>
<dbReference type="EMBL" id="FO203503">
    <property type="protein sequence ID" value="CCK82215.1"/>
    <property type="molecule type" value="Genomic_DNA"/>
</dbReference>
<dbReference type="NCBIfam" id="NF002486">
    <property type="entry name" value="PRK01752.1"/>
    <property type="match status" value="1"/>
</dbReference>
<dbReference type="NCBIfam" id="NF002449">
    <property type="entry name" value="PRK01617.1"/>
    <property type="match status" value="1"/>
</dbReference>
<dbReference type="PANTHER" id="PTHR33747">
    <property type="entry name" value="UPF0225 PROTEIN SCO1677"/>
    <property type="match status" value="1"/>
</dbReference>
<dbReference type="SUPFAM" id="SSF103642">
    <property type="entry name" value="Sec-C motif"/>
    <property type="match status" value="1"/>
</dbReference>
<dbReference type="PANTHER" id="PTHR33747:SF1">
    <property type="entry name" value="ADENYLATE CYCLASE-ASSOCIATED CAP C-TERMINAL DOMAIN-CONTAINING PROTEIN"/>
    <property type="match status" value="1"/>
</dbReference>
<proteinExistence type="predicted"/>
<dbReference type="Pfam" id="PF02810">
    <property type="entry name" value="SEC-C"/>
    <property type="match status" value="1"/>
</dbReference>
<dbReference type="KEGG" id="dto:TOL2_C40590"/>
<evidence type="ECO:0000259" key="1">
    <source>
        <dbReference type="Pfam" id="PF17775"/>
    </source>
</evidence>
<dbReference type="Proteomes" id="UP000007347">
    <property type="component" value="Chromosome"/>
</dbReference>
<dbReference type="STRING" id="651182.TOL2_C40590"/>
<dbReference type="Pfam" id="PF17775">
    <property type="entry name" value="YchJ_M-like"/>
    <property type="match status" value="1"/>
</dbReference>
<gene>
    <name evidence="2" type="ordered locus">TOL2_C40590</name>
</gene>
<dbReference type="RefSeq" id="WP_014959395.1">
    <property type="nucleotide sequence ID" value="NC_018645.1"/>
</dbReference>
<dbReference type="PATRIC" id="fig|651182.5.peg.4779"/>
<sequence length="158" mass="18626">MIENTTLCCCGSQKAHEFCCHPFLSGRLKPNTPEQLMRSRYSAFCLNDMDYLMSTHHFSTQDSNDREMLLKMFQKTQWLGLKILKTDMDPGCREIGYVEFAAFYKTNEPGQIHEKSRFVRENGQWYYIDGILLEPLKFKRNEPCWCKSGKKYKKCHGQ</sequence>
<name>K0NNH8_DESTT</name>
<organism evidence="2 3">
    <name type="scientific">Desulfobacula toluolica (strain DSM 7467 / Tol2)</name>
    <dbReference type="NCBI Taxonomy" id="651182"/>
    <lineage>
        <taxon>Bacteria</taxon>
        <taxon>Pseudomonadati</taxon>
        <taxon>Thermodesulfobacteriota</taxon>
        <taxon>Desulfobacteria</taxon>
        <taxon>Desulfobacterales</taxon>
        <taxon>Desulfobacteraceae</taxon>
        <taxon>Desulfobacula</taxon>
    </lineage>
</organism>
<dbReference type="AlphaFoldDB" id="K0NNH8"/>
<keyword evidence="3" id="KW-1185">Reference proteome</keyword>
<dbReference type="OrthoDB" id="21421at2"/>
<dbReference type="InterPro" id="IPR048469">
    <property type="entry name" value="YchJ-like_M"/>
</dbReference>
<evidence type="ECO:0000313" key="2">
    <source>
        <dbReference type="EMBL" id="CCK82215.1"/>
    </source>
</evidence>
<protein>
    <submittedName>
        <fullName evidence="2">SEC-C motif protein</fullName>
    </submittedName>
</protein>
<feature type="domain" description="YchJ-like middle NTF2-like" evidence="1">
    <location>
        <begin position="32"/>
        <end position="130"/>
    </location>
</feature>
<evidence type="ECO:0000313" key="3">
    <source>
        <dbReference type="Proteomes" id="UP000007347"/>
    </source>
</evidence>
<dbReference type="InterPro" id="IPR004027">
    <property type="entry name" value="SEC_C_motif"/>
</dbReference>
<dbReference type="HOGENOM" id="CLU_099590_0_0_7"/>
<dbReference type="SUPFAM" id="SSF54427">
    <property type="entry name" value="NTF2-like"/>
    <property type="match status" value="1"/>
</dbReference>
<dbReference type="Gene3D" id="3.10.450.50">
    <property type="match status" value="1"/>
</dbReference>
<accession>K0NNH8</accession>
<dbReference type="InterPro" id="IPR032710">
    <property type="entry name" value="NTF2-like_dom_sf"/>
</dbReference>